<evidence type="ECO:0000313" key="2">
    <source>
        <dbReference type="EMBL" id="ABW02638.1"/>
    </source>
</evidence>
<gene>
    <name evidence="2" type="ordered locus">Cmaq_1820</name>
</gene>
<protein>
    <submittedName>
        <fullName evidence="2">Bacterio-opsin activator HTH domain protein</fullName>
    </submittedName>
</protein>
<dbReference type="STRING" id="397948.Cmaq_1820"/>
<dbReference type="EMBL" id="CP000852">
    <property type="protein sequence ID" value="ABW02638.1"/>
    <property type="molecule type" value="Genomic_DNA"/>
</dbReference>
<organism evidence="2 3">
    <name type="scientific">Caldivirga maquilingensis (strain ATCC 700844 / DSM 13496 / JCM 10307 / IC-167)</name>
    <dbReference type="NCBI Taxonomy" id="397948"/>
    <lineage>
        <taxon>Archaea</taxon>
        <taxon>Thermoproteota</taxon>
        <taxon>Thermoprotei</taxon>
        <taxon>Thermoproteales</taxon>
        <taxon>Thermoproteaceae</taxon>
        <taxon>Caldivirga</taxon>
    </lineage>
</organism>
<proteinExistence type="predicted"/>
<feature type="domain" description="HTH bat-type" evidence="1">
    <location>
        <begin position="170"/>
        <end position="219"/>
    </location>
</feature>
<dbReference type="Proteomes" id="UP000001137">
    <property type="component" value="Chromosome"/>
</dbReference>
<evidence type="ECO:0000259" key="1">
    <source>
        <dbReference type="Pfam" id="PF04967"/>
    </source>
</evidence>
<dbReference type="eggNOG" id="arCOG02283">
    <property type="taxonomic scope" value="Archaea"/>
</dbReference>
<dbReference type="PANTHER" id="PTHR34236:SF1">
    <property type="entry name" value="DIMETHYL SULFOXIDE REDUCTASE TRANSCRIPTIONAL ACTIVATOR"/>
    <property type="match status" value="1"/>
</dbReference>
<accession>A8MB09</accession>
<evidence type="ECO:0000313" key="3">
    <source>
        <dbReference type="Proteomes" id="UP000001137"/>
    </source>
</evidence>
<keyword evidence="3" id="KW-1185">Reference proteome</keyword>
<dbReference type="InterPro" id="IPR007050">
    <property type="entry name" value="HTH_bacterioopsin"/>
</dbReference>
<dbReference type="Pfam" id="PF04967">
    <property type="entry name" value="HTH_10"/>
    <property type="match status" value="1"/>
</dbReference>
<dbReference type="KEGG" id="cma:Cmaq_1820"/>
<name>A8MB09_CALMQ</name>
<sequence length="227" mass="26438">MYLVTLRIHSGCGLAMAAKVVQSRIISINAYPINDKMNIVLALFKVDKKEDDVMAIRSLKRDFLKLSNLSLHENNNKKYYVISGVKSGHGVLYPLVKHNAIPLLPYIALPNAESFIFLHHDKSTIDDIVDEVSHKNKLEYFDYKRISNGNDIMRIITKNFNEIYLYDLDDYERKVLKIAINMGYFDWPKRVKIDEIARELGVSKPMISYYLRKASRNIFDKMGLRRF</sequence>
<dbReference type="HOGENOM" id="CLU_1248231_0_0_2"/>
<dbReference type="PANTHER" id="PTHR34236">
    <property type="entry name" value="DIMETHYL SULFOXIDE REDUCTASE TRANSCRIPTIONAL ACTIVATOR"/>
    <property type="match status" value="1"/>
</dbReference>
<reference evidence="2 3" key="1">
    <citation type="submission" date="2007-10" db="EMBL/GenBank/DDBJ databases">
        <title>Complete sequence of Caldivirga maquilingensis IC-167.</title>
        <authorList>
            <consortium name="US DOE Joint Genome Institute"/>
            <person name="Copeland A."/>
            <person name="Lucas S."/>
            <person name="Lapidus A."/>
            <person name="Barry K."/>
            <person name="Glavina del Rio T."/>
            <person name="Dalin E."/>
            <person name="Tice H."/>
            <person name="Pitluck S."/>
            <person name="Saunders E."/>
            <person name="Brettin T."/>
            <person name="Bruce D."/>
            <person name="Detter J.C."/>
            <person name="Han C."/>
            <person name="Schmutz J."/>
            <person name="Larimer F."/>
            <person name="Land M."/>
            <person name="Hauser L."/>
            <person name="Kyrpides N."/>
            <person name="Ivanova N."/>
            <person name="Biddle J.F."/>
            <person name="Zhang Z."/>
            <person name="Fitz-Gibbon S.T."/>
            <person name="Lowe T.M."/>
            <person name="Saltikov C."/>
            <person name="House C.H."/>
            <person name="Richardson P."/>
        </authorList>
    </citation>
    <scope>NUCLEOTIDE SEQUENCE [LARGE SCALE GENOMIC DNA]</scope>
    <source>
        <strain evidence="3">ATCC 700844 / DSM 13496 / JCM 10307 / IC-167</strain>
    </source>
</reference>
<dbReference type="AlphaFoldDB" id="A8MB09"/>